<evidence type="ECO:0000313" key="1">
    <source>
        <dbReference type="EnsemblMetazoa" id="Aqu2.1.03342_001"/>
    </source>
</evidence>
<organism evidence="1">
    <name type="scientific">Amphimedon queenslandica</name>
    <name type="common">Sponge</name>
    <dbReference type="NCBI Taxonomy" id="400682"/>
    <lineage>
        <taxon>Eukaryota</taxon>
        <taxon>Metazoa</taxon>
        <taxon>Porifera</taxon>
        <taxon>Demospongiae</taxon>
        <taxon>Heteroscleromorpha</taxon>
        <taxon>Haplosclerida</taxon>
        <taxon>Niphatidae</taxon>
        <taxon>Amphimedon</taxon>
    </lineage>
</organism>
<dbReference type="InParanoid" id="A0A1X7SMM9"/>
<dbReference type="EnsemblMetazoa" id="Aqu2.1.03342_001">
    <property type="protein sequence ID" value="Aqu2.1.03342_001"/>
    <property type="gene ID" value="Aqu2.1.03342"/>
</dbReference>
<reference evidence="1" key="1">
    <citation type="submission" date="2017-05" db="UniProtKB">
        <authorList>
            <consortium name="EnsemblMetazoa"/>
        </authorList>
    </citation>
    <scope>IDENTIFICATION</scope>
</reference>
<proteinExistence type="predicted"/>
<dbReference type="AlphaFoldDB" id="A0A1X7SMM9"/>
<sequence>MYLTSVTLGSIHKATELLDGYICVFIVQFYCYPAPGFYLRKYEIEAGLLCDFKTRLEWPL</sequence>
<accession>A0A1X7SMM9</accession>
<name>A0A1X7SMM9_AMPQE</name>
<protein>
    <submittedName>
        <fullName evidence="1">Uncharacterized protein</fullName>
    </submittedName>
</protein>